<dbReference type="STRING" id="105785.A0A2J7RD41"/>
<dbReference type="GO" id="GO:0008017">
    <property type="term" value="F:microtubule binding"/>
    <property type="evidence" value="ECO:0007669"/>
    <property type="project" value="InterPro"/>
</dbReference>
<dbReference type="PANTHER" id="PTHR13958:SF3">
    <property type="entry name" value="CAP-GLY DOMAIN-CONTAINING PROTEIN-RELATED"/>
    <property type="match status" value="1"/>
</dbReference>
<dbReference type="OrthoDB" id="8194260at2759"/>
<keyword evidence="1" id="KW-0175">Coiled coil</keyword>
<accession>A0A2J7RD41</accession>
<reference evidence="3 4" key="1">
    <citation type="submission" date="2017-12" db="EMBL/GenBank/DDBJ databases">
        <title>Hemimetabolous genomes reveal molecular basis of termite eusociality.</title>
        <authorList>
            <person name="Harrison M.C."/>
            <person name="Jongepier E."/>
            <person name="Robertson H.M."/>
            <person name="Arning N."/>
            <person name="Bitard-Feildel T."/>
            <person name="Chao H."/>
            <person name="Childers C.P."/>
            <person name="Dinh H."/>
            <person name="Doddapaneni H."/>
            <person name="Dugan S."/>
            <person name="Gowin J."/>
            <person name="Greiner C."/>
            <person name="Han Y."/>
            <person name="Hu H."/>
            <person name="Hughes D.S.T."/>
            <person name="Huylmans A.-K."/>
            <person name="Kemena C."/>
            <person name="Kremer L.P.M."/>
            <person name="Lee S.L."/>
            <person name="Lopez-Ezquerra A."/>
            <person name="Mallet L."/>
            <person name="Monroy-Kuhn J.M."/>
            <person name="Moser A."/>
            <person name="Murali S.C."/>
            <person name="Muzny D.M."/>
            <person name="Otani S."/>
            <person name="Piulachs M.-D."/>
            <person name="Poelchau M."/>
            <person name="Qu J."/>
            <person name="Schaub F."/>
            <person name="Wada-Katsumata A."/>
            <person name="Worley K.C."/>
            <person name="Xie Q."/>
            <person name="Ylla G."/>
            <person name="Poulsen M."/>
            <person name="Gibbs R.A."/>
            <person name="Schal C."/>
            <person name="Richards S."/>
            <person name="Belles X."/>
            <person name="Korb J."/>
            <person name="Bornberg-Bauer E."/>
        </authorList>
    </citation>
    <scope>NUCLEOTIDE SEQUENCE [LARGE SCALE GENOMIC DNA]</scope>
    <source>
        <tissue evidence="3">Whole body</tissue>
    </source>
</reference>
<feature type="compositionally biased region" description="Low complexity" evidence="2">
    <location>
        <begin position="207"/>
        <end position="222"/>
    </location>
</feature>
<dbReference type="Proteomes" id="UP000235965">
    <property type="component" value="Unassembled WGS sequence"/>
</dbReference>
<dbReference type="PANTHER" id="PTHR13958">
    <property type="entry name" value="CENTROSOME-ASSOCIATED PROTEIN 350"/>
    <property type="match status" value="1"/>
</dbReference>
<proteinExistence type="predicted"/>
<feature type="non-terminal residue" evidence="3">
    <location>
        <position position="706"/>
    </location>
</feature>
<keyword evidence="4" id="KW-1185">Reference proteome</keyword>
<dbReference type="AlphaFoldDB" id="A0A2J7RD41"/>
<evidence type="ECO:0000313" key="4">
    <source>
        <dbReference type="Proteomes" id="UP000235965"/>
    </source>
</evidence>
<evidence type="ECO:0000256" key="1">
    <source>
        <dbReference type="SAM" id="Coils"/>
    </source>
</evidence>
<comment type="caution">
    <text evidence="3">The sequence shown here is derived from an EMBL/GenBank/DDBJ whole genome shotgun (WGS) entry which is preliminary data.</text>
</comment>
<protein>
    <submittedName>
        <fullName evidence="3">Uncharacterized protein</fullName>
    </submittedName>
</protein>
<dbReference type="GO" id="GO:0005813">
    <property type="term" value="C:centrosome"/>
    <property type="evidence" value="ECO:0007669"/>
    <property type="project" value="InterPro"/>
</dbReference>
<dbReference type="EMBL" id="NEVH01005302">
    <property type="protein sequence ID" value="PNF38753.1"/>
    <property type="molecule type" value="Genomic_DNA"/>
</dbReference>
<sequence>MSSASAIRDVSMPSLEEEVLEMVPKSESLEFSVATLPYIAAAVDHVISSDDTNIIATDTSPKQVYSENSEEKFNAFEKATDSLPQTEAGTELSDLENRVRSLREQLHKKKTEAEKLWKEQQKKKKEQLRMKEQSLLKQIKAYDAYIDEIKKELEDKIEYSADISLPTEKLDIHGCNEHDSGSVGDSTVLSSRKKFFNQKQDKHEENSGNSELNSGSGSLPLSTSALKNQGHKILSDDTNASLQLKETSQVLTDESQIENSKAGTVSCSSISSLVKESSLEDEKGLEEISEELEQSEIVSVLEEDIQEEEERYSELNSIVHNQNSGTTINELLYEKPEAEAVIQELIVSKQQLSVQEIESAEEVESIPEEVTEHITEVEEHRDQSETFKQDLQDARHQSDSLLDHSEEGAFISNVVGSLKNSVESGTYSVLQCEESGDVKKDILQVEEEIENIPETDGGISHSEENILKVEESDSLNVVSAFAEILFQKGFPETESNCDDNKVKEKADEKMSEKVEKITAAIFQKLIDESLKTLCKKNTKYNNYILEQFHRNEGQSLRIEEMGKDAGLIDQTAIKNCENYKFMTTGKLNKQNEDKNVDRVDNITNAILEQLLIESSAFIYSKTSKIDGRGNIHEDSASACEEEASIRDDAIAGPRDRSGINIRKRVNEILAETSGCLSTPKEKTRPQDFMITTYDVLSPEETPLPGK</sequence>
<evidence type="ECO:0000313" key="3">
    <source>
        <dbReference type="EMBL" id="PNF38753.1"/>
    </source>
</evidence>
<gene>
    <name evidence="3" type="ORF">B7P43_G14271</name>
</gene>
<name>A0A2J7RD41_9NEOP</name>
<dbReference type="InParanoid" id="A0A2J7RD41"/>
<organism evidence="3 4">
    <name type="scientific">Cryptotermes secundus</name>
    <dbReference type="NCBI Taxonomy" id="105785"/>
    <lineage>
        <taxon>Eukaryota</taxon>
        <taxon>Metazoa</taxon>
        <taxon>Ecdysozoa</taxon>
        <taxon>Arthropoda</taxon>
        <taxon>Hexapoda</taxon>
        <taxon>Insecta</taxon>
        <taxon>Pterygota</taxon>
        <taxon>Neoptera</taxon>
        <taxon>Polyneoptera</taxon>
        <taxon>Dictyoptera</taxon>
        <taxon>Blattodea</taxon>
        <taxon>Blattoidea</taxon>
        <taxon>Termitoidae</taxon>
        <taxon>Kalotermitidae</taxon>
        <taxon>Cryptotermitinae</taxon>
        <taxon>Cryptotermes</taxon>
    </lineage>
</organism>
<evidence type="ECO:0000256" key="2">
    <source>
        <dbReference type="SAM" id="MobiDB-lite"/>
    </source>
</evidence>
<feature type="region of interest" description="Disordered" evidence="2">
    <location>
        <begin position="197"/>
        <end position="224"/>
    </location>
</feature>
<feature type="coiled-coil region" evidence="1">
    <location>
        <begin position="85"/>
        <end position="138"/>
    </location>
</feature>
<dbReference type="InterPro" id="IPR028750">
    <property type="entry name" value="CEP350/CC187"/>
</dbReference>
<dbReference type="GO" id="GO:0034453">
    <property type="term" value="P:microtubule anchoring"/>
    <property type="evidence" value="ECO:0007669"/>
    <property type="project" value="InterPro"/>
</dbReference>